<dbReference type="PANTHER" id="PTHR30055">
    <property type="entry name" value="HTH-TYPE TRANSCRIPTIONAL REGULATOR RUTR"/>
    <property type="match status" value="1"/>
</dbReference>
<dbReference type="InterPro" id="IPR023772">
    <property type="entry name" value="DNA-bd_HTH_TetR-type_CS"/>
</dbReference>
<proteinExistence type="predicted"/>
<feature type="domain" description="HTH tetR-type" evidence="4">
    <location>
        <begin position="31"/>
        <end position="91"/>
    </location>
</feature>
<dbReference type="Pfam" id="PF17932">
    <property type="entry name" value="TetR_C_24"/>
    <property type="match status" value="1"/>
</dbReference>
<dbReference type="PROSITE" id="PS50977">
    <property type="entry name" value="HTH_TETR_2"/>
    <property type="match status" value="1"/>
</dbReference>
<evidence type="ECO:0000256" key="2">
    <source>
        <dbReference type="PROSITE-ProRule" id="PRU00335"/>
    </source>
</evidence>
<dbReference type="InterPro" id="IPR009057">
    <property type="entry name" value="Homeodomain-like_sf"/>
</dbReference>
<comment type="caution">
    <text evidence="5">The sequence shown here is derived from an EMBL/GenBank/DDBJ whole genome shotgun (WGS) entry which is preliminary data.</text>
</comment>
<organism evidence="5 6">
    <name type="scientific">Actinophytocola xanthii</name>
    <dbReference type="NCBI Taxonomy" id="1912961"/>
    <lineage>
        <taxon>Bacteria</taxon>
        <taxon>Bacillati</taxon>
        <taxon>Actinomycetota</taxon>
        <taxon>Actinomycetes</taxon>
        <taxon>Pseudonocardiales</taxon>
        <taxon>Pseudonocardiaceae</taxon>
    </lineage>
</organism>
<feature type="DNA-binding region" description="H-T-H motif" evidence="2">
    <location>
        <begin position="54"/>
        <end position="73"/>
    </location>
</feature>
<gene>
    <name evidence="5" type="ORF">BU204_35625</name>
</gene>
<dbReference type="InterPro" id="IPR001647">
    <property type="entry name" value="HTH_TetR"/>
</dbReference>
<dbReference type="RefSeq" id="WP_075130222.1">
    <property type="nucleotide sequence ID" value="NZ_MSIE01000106.1"/>
</dbReference>
<dbReference type="InterPro" id="IPR050109">
    <property type="entry name" value="HTH-type_TetR-like_transc_reg"/>
</dbReference>
<dbReference type="AlphaFoldDB" id="A0A1Q8BZB0"/>
<dbReference type="InterPro" id="IPR036271">
    <property type="entry name" value="Tet_transcr_reg_TetR-rel_C_sf"/>
</dbReference>
<evidence type="ECO:0000259" key="4">
    <source>
        <dbReference type="PROSITE" id="PS50977"/>
    </source>
</evidence>
<dbReference type="GO" id="GO:0003700">
    <property type="term" value="F:DNA-binding transcription factor activity"/>
    <property type="evidence" value="ECO:0007669"/>
    <property type="project" value="TreeGrafter"/>
</dbReference>
<dbReference type="Gene3D" id="1.10.357.10">
    <property type="entry name" value="Tetracycline Repressor, domain 2"/>
    <property type="match status" value="1"/>
</dbReference>
<evidence type="ECO:0000313" key="6">
    <source>
        <dbReference type="Proteomes" id="UP000185596"/>
    </source>
</evidence>
<dbReference type="EMBL" id="MSIE01000106">
    <property type="protein sequence ID" value="OLF07441.1"/>
    <property type="molecule type" value="Genomic_DNA"/>
</dbReference>
<keyword evidence="6" id="KW-1185">Reference proteome</keyword>
<dbReference type="PANTHER" id="PTHR30055:SF200">
    <property type="entry name" value="HTH-TYPE TRANSCRIPTIONAL REPRESSOR BDCR"/>
    <property type="match status" value="1"/>
</dbReference>
<feature type="compositionally biased region" description="Low complexity" evidence="3">
    <location>
        <begin position="10"/>
        <end position="19"/>
    </location>
</feature>
<keyword evidence="1 2" id="KW-0238">DNA-binding</keyword>
<dbReference type="Pfam" id="PF00440">
    <property type="entry name" value="TetR_N"/>
    <property type="match status" value="1"/>
</dbReference>
<evidence type="ECO:0000256" key="1">
    <source>
        <dbReference type="ARBA" id="ARBA00023125"/>
    </source>
</evidence>
<reference evidence="5 6" key="1">
    <citation type="submission" date="2016-12" db="EMBL/GenBank/DDBJ databases">
        <title>The draft genome sequence of Actinophytocola sp. 11-183.</title>
        <authorList>
            <person name="Wang W."/>
            <person name="Yuan L."/>
        </authorList>
    </citation>
    <scope>NUCLEOTIDE SEQUENCE [LARGE SCALE GENOMIC DNA]</scope>
    <source>
        <strain evidence="5 6">11-183</strain>
    </source>
</reference>
<name>A0A1Q8BZB0_9PSEU</name>
<dbReference type="SUPFAM" id="SSF46689">
    <property type="entry name" value="Homeodomain-like"/>
    <property type="match status" value="1"/>
</dbReference>
<dbReference type="STRING" id="1912961.BU204_35625"/>
<dbReference type="PRINTS" id="PR00455">
    <property type="entry name" value="HTHTETR"/>
</dbReference>
<dbReference type="OrthoDB" id="1669699at2"/>
<dbReference type="Proteomes" id="UP000185596">
    <property type="component" value="Unassembled WGS sequence"/>
</dbReference>
<accession>A0A1Q8BZB0</accession>
<dbReference type="GO" id="GO:0000976">
    <property type="term" value="F:transcription cis-regulatory region binding"/>
    <property type="evidence" value="ECO:0007669"/>
    <property type="project" value="TreeGrafter"/>
</dbReference>
<evidence type="ECO:0000313" key="5">
    <source>
        <dbReference type="EMBL" id="OLF07441.1"/>
    </source>
</evidence>
<sequence length="223" mass="25088">MARRRGPRRGGVPAVTPPRNGSERLWDDDLADVAKALLSSAVECFAVKGFHGTTTRDITTTIGLTPGALYVHFSSKEEVLFEVVRSGHTRVLEELRSAPSTGNADGRLRWLVARFVTWHATHHTVGRICQYELSPLEPEHYAHVLELRGRINDVFRNAVHRRVDAHRFADQDVNRVARAILSLGVDLVRWYRLDGEDSPSRLGEFYADLAIRMTASPRTVTVR</sequence>
<dbReference type="InterPro" id="IPR041490">
    <property type="entry name" value="KstR2_TetR_C"/>
</dbReference>
<feature type="region of interest" description="Disordered" evidence="3">
    <location>
        <begin position="1"/>
        <end position="21"/>
    </location>
</feature>
<dbReference type="SUPFAM" id="SSF48498">
    <property type="entry name" value="Tetracyclin repressor-like, C-terminal domain"/>
    <property type="match status" value="1"/>
</dbReference>
<protein>
    <recommendedName>
        <fullName evidence="4">HTH tetR-type domain-containing protein</fullName>
    </recommendedName>
</protein>
<evidence type="ECO:0000256" key="3">
    <source>
        <dbReference type="SAM" id="MobiDB-lite"/>
    </source>
</evidence>
<dbReference type="PROSITE" id="PS01081">
    <property type="entry name" value="HTH_TETR_1"/>
    <property type="match status" value="1"/>
</dbReference>